<dbReference type="Proteomes" id="UP000186917">
    <property type="component" value="Unassembled WGS sequence"/>
</dbReference>
<feature type="domain" description="BD-FAE-like" evidence="3">
    <location>
        <begin position="57"/>
        <end position="202"/>
    </location>
</feature>
<evidence type="ECO:0000256" key="2">
    <source>
        <dbReference type="ARBA" id="ARBA00022801"/>
    </source>
</evidence>
<accession>A0A1N7QWA7</accession>
<evidence type="ECO:0000259" key="3">
    <source>
        <dbReference type="Pfam" id="PF20434"/>
    </source>
</evidence>
<dbReference type="GO" id="GO:0004806">
    <property type="term" value="F:triacylglycerol lipase activity"/>
    <property type="evidence" value="ECO:0007669"/>
    <property type="project" value="TreeGrafter"/>
</dbReference>
<evidence type="ECO:0000313" key="4">
    <source>
        <dbReference type="EMBL" id="SIT27142.1"/>
    </source>
</evidence>
<comment type="similarity">
    <text evidence="1">Belongs to the 'GDXG' lipolytic enzyme family.</text>
</comment>
<dbReference type="InterPro" id="IPR050300">
    <property type="entry name" value="GDXG_lipolytic_enzyme"/>
</dbReference>
<dbReference type="PANTHER" id="PTHR48081">
    <property type="entry name" value="AB HYDROLASE SUPERFAMILY PROTEIN C4A8.06C"/>
    <property type="match status" value="1"/>
</dbReference>
<dbReference type="OrthoDB" id="9803990at2"/>
<dbReference type="SUPFAM" id="SSF53474">
    <property type="entry name" value="alpha/beta-Hydrolases"/>
    <property type="match status" value="1"/>
</dbReference>
<dbReference type="PANTHER" id="PTHR48081:SF30">
    <property type="entry name" value="ACETYL-HYDROLASE LIPR-RELATED"/>
    <property type="match status" value="1"/>
</dbReference>
<dbReference type="STRING" id="477680.SAMN05421788_107152"/>
<reference evidence="5" key="1">
    <citation type="submission" date="2017-01" db="EMBL/GenBank/DDBJ databases">
        <authorList>
            <person name="Varghese N."/>
            <person name="Submissions S."/>
        </authorList>
    </citation>
    <scope>NUCLEOTIDE SEQUENCE [LARGE SCALE GENOMIC DNA]</scope>
    <source>
        <strain evidence="5">DSM 21054</strain>
    </source>
</reference>
<keyword evidence="5" id="KW-1185">Reference proteome</keyword>
<evidence type="ECO:0000256" key="1">
    <source>
        <dbReference type="ARBA" id="ARBA00010515"/>
    </source>
</evidence>
<dbReference type="Pfam" id="PF20434">
    <property type="entry name" value="BD-FAE"/>
    <property type="match status" value="1"/>
</dbReference>
<dbReference type="InterPro" id="IPR029058">
    <property type="entry name" value="AB_hydrolase_fold"/>
</dbReference>
<keyword evidence="2" id="KW-0378">Hydrolase</keyword>
<dbReference type="AlphaFoldDB" id="A0A1N7QWA7"/>
<protein>
    <submittedName>
        <fullName evidence="4">Carboxylesterase family protein</fullName>
    </submittedName>
</protein>
<evidence type="ECO:0000313" key="5">
    <source>
        <dbReference type="Proteomes" id="UP000186917"/>
    </source>
</evidence>
<dbReference type="InterPro" id="IPR049492">
    <property type="entry name" value="BD-FAE-like_dom"/>
</dbReference>
<proteinExistence type="inferred from homology"/>
<dbReference type="Gene3D" id="3.40.50.1820">
    <property type="entry name" value="alpha/beta hydrolase"/>
    <property type="match status" value="1"/>
</dbReference>
<organism evidence="4 5">
    <name type="scientific">Filimonas lacunae</name>
    <dbReference type="NCBI Taxonomy" id="477680"/>
    <lineage>
        <taxon>Bacteria</taxon>
        <taxon>Pseudomonadati</taxon>
        <taxon>Bacteroidota</taxon>
        <taxon>Chitinophagia</taxon>
        <taxon>Chitinophagales</taxon>
        <taxon>Chitinophagaceae</taxon>
        <taxon>Filimonas</taxon>
    </lineage>
</organism>
<sequence length="314" mass="35265">MYLMPVSLSAPSIRLLLLATMLFFSLYTVRAQEGAIDKSIHKTTVTYSTKDTVTLKMDIYSNDPITVKKPCIVFVFGGGFATGQRDAAGYFAYFNALAKHNFKVVSIDYRLGLQGGKKVSPLNTKPLKEAIDMAVTDLYDATAYLIKHAETLGIDSSAIILSGSSAGAITALQADWEKRNEHAIAQILPESFQYKGVVAFAGAILSYRGAPTYKIPPAPTMLYHGTKDKIVPFNRVRFFNKIFCGSNYLAYRFEAEKYPYYFRVMHRMGHEVASTPMHQHIDEVLWFLDEYVIKGKQYLVQVDFNDLAGRRVSR</sequence>
<gene>
    <name evidence="4" type="ORF">SAMN05421788_107152</name>
</gene>
<dbReference type="EMBL" id="FTOR01000007">
    <property type="protein sequence ID" value="SIT27142.1"/>
    <property type="molecule type" value="Genomic_DNA"/>
</dbReference>
<name>A0A1N7QWA7_9BACT</name>